<dbReference type="Proteomes" id="UP000694412">
    <property type="component" value="Chromosome 8"/>
</dbReference>
<accession>A0A8C2UKL8</accession>
<protein>
    <submittedName>
        <fullName evidence="1">Uncharacterized protein</fullName>
    </submittedName>
</protein>
<keyword evidence="2" id="KW-1185">Reference proteome</keyword>
<sequence length="67" mass="7490">LRVLLCARHKAGSWGRHLRCLQGQVSAFHPHMIRASHMGMGLCPPKGTMRKIHWQGQCLDGIPQCCS</sequence>
<name>A0A8C2UKL8_COTJA</name>
<reference evidence="1" key="3">
    <citation type="submission" date="2025-09" db="UniProtKB">
        <authorList>
            <consortium name="Ensembl"/>
        </authorList>
    </citation>
    <scope>IDENTIFICATION</scope>
</reference>
<evidence type="ECO:0000313" key="2">
    <source>
        <dbReference type="Proteomes" id="UP000694412"/>
    </source>
</evidence>
<evidence type="ECO:0000313" key="1">
    <source>
        <dbReference type="Ensembl" id="ENSCJPP00005027727.1"/>
    </source>
</evidence>
<dbReference type="AlphaFoldDB" id="A0A8C2UKL8"/>
<reference evidence="1" key="1">
    <citation type="submission" date="2015-11" db="EMBL/GenBank/DDBJ databases">
        <authorList>
            <consortium name="International Coturnix japonica Genome Analysis Consortium"/>
            <person name="Warren W."/>
            <person name="Burt D.W."/>
            <person name="Antin P.B."/>
            <person name="Lanford R."/>
            <person name="Gros J."/>
            <person name="Wilson R.K."/>
        </authorList>
    </citation>
    <scope>NUCLEOTIDE SEQUENCE [LARGE SCALE GENOMIC DNA]</scope>
</reference>
<reference evidence="1" key="2">
    <citation type="submission" date="2025-08" db="UniProtKB">
        <authorList>
            <consortium name="Ensembl"/>
        </authorList>
    </citation>
    <scope>IDENTIFICATION</scope>
</reference>
<proteinExistence type="predicted"/>
<dbReference type="Ensembl" id="ENSCJPT00005037415.1">
    <property type="protein sequence ID" value="ENSCJPP00005027727.1"/>
    <property type="gene ID" value="ENSCJPG00005021453.1"/>
</dbReference>
<organism evidence="1 2">
    <name type="scientific">Coturnix japonica</name>
    <name type="common">Japanese quail</name>
    <name type="synonym">Coturnix coturnix japonica</name>
    <dbReference type="NCBI Taxonomy" id="93934"/>
    <lineage>
        <taxon>Eukaryota</taxon>
        <taxon>Metazoa</taxon>
        <taxon>Chordata</taxon>
        <taxon>Craniata</taxon>
        <taxon>Vertebrata</taxon>
        <taxon>Euteleostomi</taxon>
        <taxon>Archelosauria</taxon>
        <taxon>Archosauria</taxon>
        <taxon>Dinosauria</taxon>
        <taxon>Saurischia</taxon>
        <taxon>Theropoda</taxon>
        <taxon>Coelurosauria</taxon>
        <taxon>Aves</taxon>
        <taxon>Neognathae</taxon>
        <taxon>Galloanserae</taxon>
        <taxon>Galliformes</taxon>
        <taxon>Phasianidae</taxon>
        <taxon>Perdicinae</taxon>
        <taxon>Coturnix</taxon>
    </lineage>
</organism>